<dbReference type="Proteomes" id="UP000054321">
    <property type="component" value="Unassembled WGS sequence"/>
</dbReference>
<dbReference type="EMBL" id="KN832870">
    <property type="protein sequence ID" value="KIN07691.1"/>
    <property type="molecule type" value="Genomic_DNA"/>
</dbReference>
<reference evidence="2" key="2">
    <citation type="submission" date="2015-01" db="EMBL/GenBank/DDBJ databases">
        <title>Evolutionary Origins and Diversification of the Mycorrhizal Mutualists.</title>
        <authorList>
            <consortium name="DOE Joint Genome Institute"/>
            <consortium name="Mycorrhizal Genomics Consortium"/>
            <person name="Kohler A."/>
            <person name="Kuo A."/>
            <person name="Nagy L.G."/>
            <person name="Floudas D."/>
            <person name="Copeland A."/>
            <person name="Barry K.W."/>
            <person name="Cichocki N."/>
            <person name="Veneault-Fourrey C."/>
            <person name="LaButti K."/>
            <person name="Lindquist E.A."/>
            <person name="Lipzen A."/>
            <person name="Lundell T."/>
            <person name="Morin E."/>
            <person name="Murat C."/>
            <person name="Riley R."/>
            <person name="Ohm R."/>
            <person name="Sun H."/>
            <person name="Tunlid A."/>
            <person name="Henrissat B."/>
            <person name="Grigoriev I.V."/>
            <person name="Hibbett D.S."/>
            <person name="Martin F."/>
        </authorList>
    </citation>
    <scope>NUCLEOTIDE SEQUENCE [LARGE SCALE GENOMIC DNA]</scope>
    <source>
        <strain evidence="2">Zn</strain>
    </source>
</reference>
<keyword evidence="2" id="KW-1185">Reference proteome</keyword>
<evidence type="ECO:0000313" key="1">
    <source>
        <dbReference type="EMBL" id="KIN07691.1"/>
    </source>
</evidence>
<sequence length="337" mass="38999">MNPHFLRYAKELLKSEAELYESSDSVHDHDFKASLEIPVERDASLTSLKFHRGDEGDAINPTQPCELEFLKALTRDLAVLTYLAAREFLEINIVNMDQPLPRDAAIIVTNLSEAMQQCRRLKNCPALFPSLTSQSEFLQNVSRFLPIMALIPELLAKKHELDSYRTLDIEVGDDPNEKRMPHPNILNGKSPWNQWLDNCAEPPEGWIGIEQRIPRFGDMLIRRITLEYDAIEADFIENDYIIRTANEPSGIQQPGHEFQHMSWCGFATIPFHFPGFRTGERFRYDDNGMLNLERVNTRTILQDDNIEREEEDWDNDNFPYFRFAVGVQVAELKALEE</sequence>
<proteinExistence type="predicted"/>
<dbReference type="OrthoDB" id="3558864at2759"/>
<gene>
    <name evidence="1" type="ORF">OIDMADRAFT_47588</name>
</gene>
<name>A0A0C3HHM1_OIDMZ</name>
<organism evidence="1 2">
    <name type="scientific">Oidiodendron maius (strain Zn)</name>
    <dbReference type="NCBI Taxonomy" id="913774"/>
    <lineage>
        <taxon>Eukaryota</taxon>
        <taxon>Fungi</taxon>
        <taxon>Dikarya</taxon>
        <taxon>Ascomycota</taxon>
        <taxon>Pezizomycotina</taxon>
        <taxon>Leotiomycetes</taxon>
        <taxon>Leotiomycetes incertae sedis</taxon>
        <taxon>Myxotrichaceae</taxon>
        <taxon>Oidiodendron</taxon>
    </lineage>
</organism>
<dbReference type="InParanoid" id="A0A0C3HHM1"/>
<dbReference type="AlphaFoldDB" id="A0A0C3HHM1"/>
<accession>A0A0C3HHM1</accession>
<dbReference type="STRING" id="913774.A0A0C3HHM1"/>
<protein>
    <submittedName>
        <fullName evidence="1">Uncharacterized protein</fullName>
    </submittedName>
</protein>
<evidence type="ECO:0000313" key="2">
    <source>
        <dbReference type="Proteomes" id="UP000054321"/>
    </source>
</evidence>
<dbReference type="HOGENOM" id="CLU_824111_0_0_1"/>
<reference evidence="1 2" key="1">
    <citation type="submission" date="2014-04" db="EMBL/GenBank/DDBJ databases">
        <authorList>
            <consortium name="DOE Joint Genome Institute"/>
            <person name="Kuo A."/>
            <person name="Martino E."/>
            <person name="Perotto S."/>
            <person name="Kohler A."/>
            <person name="Nagy L.G."/>
            <person name="Floudas D."/>
            <person name="Copeland A."/>
            <person name="Barry K.W."/>
            <person name="Cichocki N."/>
            <person name="Veneault-Fourrey C."/>
            <person name="LaButti K."/>
            <person name="Lindquist E.A."/>
            <person name="Lipzen A."/>
            <person name="Lundell T."/>
            <person name="Morin E."/>
            <person name="Murat C."/>
            <person name="Sun H."/>
            <person name="Tunlid A."/>
            <person name="Henrissat B."/>
            <person name="Grigoriev I.V."/>
            <person name="Hibbett D.S."/>
            <person name="Martin F."/>
            <person name="Nordberg H.P."/>
            <person name="Cantor M.N."/>
            <person name="Hua S.X."/>
        </authorList>
    </citation>
    <scope>NUCLEOTIDE SEQUENCE [LARGE SCALE GENOMIC DNA]</scope>
    <source>
        <strain evidence="1 2">Zn</strain>
    </source>
</reference>